<proteinExistence type="predicted"/>
<dbReference type="Pfam" id="PF13445">
    <property type="entry name" value="zf-RING_UBOX"/>
    <property type="match status" value="1"/>
</dbReference>
<dbReference type="PANTHER" id="PTHR46616:SF2">
    <property type="entry name" value="OS03G0211100 PROTEIN"/>
    <property type="match status" value="1"/>
</dbReference>
<dbReference type="EMBL" id="JACMSC010000012">
    <property type="protein sequence ID" value="KAG6496621.1"/>
    <property type="molecule type" value="Genomic_DNA"/>
</dbReference>
<keyword evidence="1" id="KW-0479">Metal-binding</keyword>
<evidence type="ECO:0000256" key="1">
    <source>
        <dbReference type="ARBA" id="ARBA00022723"/>
    </source>
</evidence>
<organism evidence="8 9">
    <name type="scientific">Zingiber officinale</name>
    <name type="common">Ginger</name>
    <name type="synonym">Amomum zingiber</name>
    <dbReference type="NCBI Taxonomy" id="94328"/>
    <lineage>
        <taxon>Eukaryota</taxon>
        <taxon>Viridiplantae</taxon>
        <taxon>Streptophyta</taxon>
        <taxon>Embryophyta</taxon>
        <taxon>Tracheophyta</taxon>
        <taxon>Spermatophyta</taxon>
        <taxon>Magnoliopsida</taxon>
        <taxon>Liliopsida</taxon>
        <taxon>Zingiberales</taxon>
        <taxon>Zingiberaceae</taxon>
        <taxon>Zingiber</taxon>
    </lineage>
</organism>
<reference evidence="8 9" key="1">
    <citation type="submission" date="2020-08" db="EMBL/GenBank/DDBJ databases">
        <title>Plant Genome Project.</title>
        <authorList>
            <person name="Zhang R.-G."/>
        </authorList>
    </citation>
    <scope>NUCLEOTIDE SEQUENCE [LARGE SCALE GENOMIC DNA]</scope>
    <source>
        <tissue evidence="8">Rhizome</tissue>
    </source>
</reference>
<evidence type="ECO:0000256" key="6">
    <source>
        <dbReference type="SAM" id="Phobius"/>
    </source>
</evidence>
<dbReference type="PROSITE" id="PS50089">
    <property type="entry name" value="ZF_RING_2"/>
    <property type="match status" value="1"/>
</dbReference>
<keyword evidence="2 4" id="KW-0863">Zinc-finger</keyword>
<dbReference type="GO" id="GO:0008270">
    <property type="term" value="F:zinc ion binding"/>
    <property type="evidence" value="ECO:0007669"/>
    <property type="project" value="UniProtKB-KW"/>
</dbReference>
<feature type="transmembrane region" description="Helical" evidence="6">
    <location>
        <begin position="301"/>
        <end position="324"/>
    </location>
</feature>
<keyword evidence="6" id="KW-0472">Membrane</keyword>
<keyword evidence="9" id="KW-1185">Reference proteome</keyword>
<dbReference type="SUPFAM" id="SSF57850">
    <property type="entry name" value="RING/U-box"/>
    <property type="match status" value="1"/>
</dbReference>
<evidence type="ECO:0000256" key="3">
    <source>
        <dbReference type="ARBA" id="ARBA00022833"/>
    </source>
</evidence>
<sequence length="336" mass="38255">MKGKDEIERHRKTTISAHSTSSKTIDEFGEQLVFFLNVCRSRQELPASMKFFFSFSFLRSVSMPSGTNLEVSRTEMWSFVPNTNSTKSTMASLDCSDDEVSSCSSKEEGFECPICWESFNIVENVPYVLWCGHTLCKTCILGLKWAIVKFPNTPIQLPFMISCPWCNFLSLRFMYKGNLAFPRKNYFLLWMVERMNGDRRTSTIINHAEHDSLLQSAGNLARSSHGSYHRSLQRTQSPIGENTHHRQTSSGPPSGNYFNIQTIHAALRKAVDLFIRVTAKFPLVIVFLLIVVYVIPASAAILVVFIIITILFALPSFLMIYFAYPVLDWLVREILA</sequence>
<comment type="caution">
    <text evidence="8">The sequence shown here is derived from an EMBL/GenBank/DDBJ whole genome shotgun (WGS) entry which is preliminary data.</text>
</comment>
<dbReference type="PROSITE" id="PS00518">
    <property type="entry name" value="ZF_RING_1"/>
    <property type="match status" value="1"/>
</dbReference>
<dbReference type="InterPro" id="IPR027370">
    <property type="entry name" value="Znf-RING_euk"/>
</dbReference>
<feature type="region of interest" description="Disordered" evidence="5">
    <location>
        <begin position="1"/>
        <end position="20"/>
    </location>
</feature>
<feature type="transmembrane region" description="Helical" evidence="6">
    <location>
        <begin position="273"/>
        <end position="295"/>
    </location>
</feature>
<evidence type="ECO:0000313" key="9">
    <source>
        <dbReference type="Proteomes" id="UP000734854"/>
    </source>
</evidence>
<dbReference type="AlphaFoldDB" id="A0A8J5FZ72"/>
<dbReference type="PANTHER" id="PTHR46616">
    <property type="entry name" value="UBIQUITIN-PROTEIN LIGASE"/>
    <property type="match status" value="1"/>
</dbReference>
<name>A0A8J5FZ72_ZINOF</name>
<evidence type="ECO:0000313" key="8">
    <source>
        <dbReference type="EMBL" id="KAG6496621.1"/>
    </source>
</evidence>
<dbReference type="Gene3D" id="3.30.40.10">
    <property type="entry name" value="Zinc/RING finger domain, C3HC4 (zinc finger)"/>
    <property type="match status" value="1"/>
</dbReference>
<keyword evidence="6" id="KW-1133">Transmembrane helix</keyword>
<dbReference type="InterPro" id="IPR013083">
    <property type="entry name" value="Znf_RING/FYVE/PHD"/>
</dbReference>
<protein>
    <recommendedName>
        <fullName evidence="7">RING-type domain-containing protein</fullName>
    </recommendedName>
</protein>
<gene>
    <name evidence="8" type="ORF">ZIOFF_044491</name>
</gene>
<keyword evidence="6" id="KW-0812">Transmembrane</keyword>
<evidence type="ECO:0000256" key="2">
    <source>
        <dbReference type="ARBA" id="ARBA00022771"/>
    </source>
</evidence>
<feature type="domain" description="RING-type" evidence="7">
    <location>
        <begin position="112"/>
        <end position="167"/>
    </location>
</feature>
<feature type="region of interest" description="Disordered" evidence="5">
    <location>
        <begin position="234"/>
        <end position="255"/>
    </location>
</feature>
<accession>A0A8J5FZ72</accession>
<evidence type="ECO:0000256" key="5">
    <source>
        <dbReference type="SAM" id="MobiDB-lite"/>
    </source>
</evidence>
<keyword evidence="3" id="KW-0862">Zinc</keyword>
<evidence type="ECO:0000259" key="7">
    <source>
        <dbReference type="PROSITE" id="PS50089"/>
    </source>
</evidence>
<dbReference type="InterPro" id="IPR017907">
    <property type="entry name" value="Znf_RING_CS"/>
</dbReference>
<dbReference type="InterPro" id="IPR001841">
    <property type="entry name" value="Znf_RING"/>
</dbReference>
<evidence type="ECO:0000256" key="4">
    <source>
        <dbReference type="PROSITE-ProRule" id="PRU00175"/>
    </source>
</evidence>
<dbReference type="Proteomes" id="UP000734854">
    <property type="component" value="Unassembled WGS sequence"/>
</dbReference>